<evidence type="ECO:0000313" key="1">
    <source>
        <dbReference type="EMBL" id="PKC53253.1"/>
    </source>
</evidence>
<protein>
    <submittedName>
        <fullName evidence="1">Uncharacterized protein</fullName>
    </submittedName>
</protein>
<comment type="caution">
    <text evidence="1">The sequence shown here is derived from an EMBL/GenBank/DDBJ whole genome shotgun (WGS) entry which is preliminary data.</text>
</comment>
<proteinExistence type="predicted"/>
<evidence type="ECO:0000313" key="2">
    <source>
        <dbReference type="Proteomes" id="UP000232688"/>
    </source>
</evidence>
<reference evidence="1 2" key="2">
    <citation type="submission" date="2017-10" db="EMBL/GenBank/DDBJ databases">
        <title>Genome analyses suggest a sexual origin of heterokaryosis in a supposedly ancient asexual fungus.</title>
        <authorList>
            <person name="Corradi N."/>
            <person name="Sedzielewska K."/>
            <person name="Noel J."/>
            <person name="Charron P."/>
            <person name="Farinelli L."/>
            <person name="Marton T."/>
            <person name="Kruger M."/>
            <person name="Pelin A."/>
            <person name="Brachmann A."/>
            <person name="Corradi N."/>
        </authorList>
    </citation>
    <scope>NUCLEOTIDE SEQUENCE [LARGE SCALE GENOMIC DNA]</scope>
    <source>
        <strain evidence="1 2">A1</strain>
    </source>
</reference>
<dbReference type="VEuPathDB" id="FungiDB:RhiirA1_479684"/>
<organism evidence="1 2">
    <name type="scientific">Rhizophagus irregularis</name>
    <dbReference type="NCBI Taxonomy" id="588596"/>
    <lineage>
        <taxon>Eukaryota</taxon>
        <taxon>Fungi</taxon>
        <taxon>Fungi incertae sedis</taxon>
        <taxon>Mucoromycota</taxon>
        <taxon>Glomeromycotina</taxon>
        <taxon>Glomeromycetes</taxon>
        <taxon>Glomerales</taxon>
        <taxon>Glomeraceae</taxon>
        <taxon>Rhizophagus</taxon>
    </lineage>
</organism>
<name>A0A2N0QQC7_9GLOM</name>
<sequence length="65" mass="7599">MSNMEDSVGTMFEEDFLHQYGDMDDLELECLYAEMILINQTVTFKTSQKKDKQKACVIDEKQVKN</sequence>
<dbReference type="AlphaFoldDB" id="A0A2N0QQC7"/>
<dbReference type="EMBL" id="LLXH01004461">
    <property type="protein sequence ID" value="PKC53253.1"/>
    <property type="molecule type" value="Genomic_DNA"/>
</dbReference>
<reference evidence="1 2" key="1">
    <citation type="submission" date="2017-10" db="EMBL/GenBank/DDBJ databases">
        <title>Extensive intraspecific genome diversity in a model arbuscular mycorrhizal fungus.</title>
        <authorList>
            <person name="Chen E.C.H."/>
            <person name="Morin E."/>
            <person name="Baudet D."/>
            <person name="Noel J."/>
            <person name="Ndikumana S."/>
            <person name="Charron P."/>
            <person name="St-Onge C."/>
            <person name="Giorgi J."/>
            <person name="Grigoriev I.V."/>
            <person name="Roux C."/>
            <person name="Martin F.M."/>
            <person name="Corradi N."/>
        </authorList>
    </citation>
    <scope>NUCLEOTIDE SEQUENCE [LARGE SCALE GENOMIC DNA]</scope>
    <source>
        <strain evidence="1 2">A1</strain>
    </source>
</reference>
<dbReference type="Proteomes" id="UP000232688">
    <property type="component" value="Unassembled WGS sequence"/>
</dbReference>
<gene>
    <name evidence="1" type="ORF">RhiirA1_479684</name>
</gene>
<accession>A0A2N0QQC7</accession>